<proteinExistence type="predicted"/>
<sequence>IEIPDNNLISQVLNVLQQRINNVFIAASVGIYRGGGVKTLLESYGLPGTIRDKRGCSLLHYIAETLNEDVSPVWSYDDIKDYLDTEEYYINAVDYKGMCGIILC</sequence>
<evidence type="ECO:0000313" key="1">
    <source>
        <dbReference type="EMBL" id="KAK8719612.1"/>
    </source>
</evidence>
<dbReference type="Proteomes" id="UP001445076">
    <property type="component" value="Unassembled WGS sequence"/>
</dbReference>
<evidence type="ECO:0000313" key="2">
    <source>
        <dbReference type="Proteomes" id="UP001445076"/>
    </source>
</evidence>
<organism evidence="1 2">
    <name type="scientific">Cherax quadricarinatus</name>
    <name type="common">Australian red claw crayfish</name>
    <dbReference type="NCBI Taxonomy" id="27406"/>
    <lineage>
        <taxon>Eukaryota</taxon>
        <taxon>Metazoa</taxon>
        <taxon>Ecdysozoa</taxon>
        <taxon>Arthropoda</taxon>
        <taxon>Crustacea</taxon>
        <taxon>Multicrustacea</taxon>
        <taxon>Malacostraca</taxon>
        <taxon>Eumalacostraca</taxon>
        <taxon>Eucarida</taxon>
        <taxon>Decapoda</taxon>
        <taxon>Pleocyemata</taxon>
        <taxon>Astacidea</taxon>
        <taxon>Parastacoidea</taxon>
        <taxon>Parastacidae</taxon>
        <taxon>Cherax</taxon>
    </lineage>
</organism>
<dbReference type="AlphaFoldDB" id="A0AAW0VRN9"/>
<name>A0AAW0VRN9_CHEQU</name>
<protein>
    <submittedName>
        <fullName evidence="1">Uncharacterized protein</fullName>
    </submittedName>
</protein>
<keyword evidence="2" id="KW-1185">Reference proteome</keyword>
<accession>A0AAW0VRN9</accession>
<comment type="caution">
    <text evidence="1">The sequence shown here is derived from an EMBL/GenBank/DDBJ whole genome shotgun (WGS) entry which is preliminary data.</text>
</comment>
<feature type="non-terminal residue" evidence="1">
    <location>
        <position position="1"/>
    </location>
</feature>
<gene>
    <name evidence="1" type="ORF">OTU49_013911</name>
</gene>
<dbReference type="EMBL" id="JARKIK010001692">
    <property type="protein sequence ID" value="KAK8719612.1"/>
    <property type="molecule type" value="Genomic_DNA"/>
</dbReference>
<reference evidence="1 2" key="1">
    <citation type="journal article" date="2024" name="BMC Genomics">
        <title>Genome assembly of redclaw crayfish (Cherax quadricarinatus) provides insights into its immune adaptation and hypoxia tolerance.</title>
        <authorList>
            <person name="Liu Z."/>
            <person name="Zheng J."/>
            <person name="Li H."/>
            <person name="Fang K."/>
            <person name="Wang S."/>
            <person name="He J."/>
            <person name="Zhou D."/>
            <person name="Weng S."/>
            <person name="Chi M."/>
            <person name="Gu Z."/>
            <person name="He J."/>
            <person name="Li F."/>
            <person name="Wang M."/>
        </authorList>
    </citation>
    <scope>NUCLEOTIDE SEQUENCE [LARGE SCALE GENOMIC DNA]</scope>
    <source>
        <strain evidence="1">ZL_2023a</strain>
    </source>
</reference>